<evidence type="ECO:0000256" key="1">
    <source>
        <dbReference type="ARBA" id="ARBA00004123"/>
    </source>
</evidence>
<comment type="subcellular location">
    <subcellularLocation>
        <location evidence="1 6">Nucleus</location>
    </subcellularLocation>
</comment>
<feature type="region of interest" description="Disordered" evidence="7">
    <location>
        <begin position="90"/>
        <end position="123"/>
    </location>
</feature>
<sequence>MPRSTTEDAVPAVTTRPLQSSNRLPLSELTSLRPPMNEAQLLPDGGRGSPMKGACTTTFYPPPPMFSASAIRQHIQQPVQKVPKKPVQLITPKTSPAQPDLALDSPTTDEHATTEVSEMELPVDDGSKPAYSYATLIGMAILRAPDKKLTLSAIYNWISGTFSYYSQSEAGWQNSIRHNLSLNKAFVKVERPKDEPGKGHYWTVEAGCEGQFLKSRVAKKLSQSNRSMGTTTLRKDSKKRHVEFDDLPKMKRILVSPVETALDFSSARAPASPPPTDDKRKRNPFWGYDETGFFSPPDNALLEDSVLFEDFPSRSEAYSKEFSYSANALDLVLSPPPSSSPMRQERIGLFAPKTPAQPIKRVPMASPGTSLREHRQQMLQMLTSPGNDAFFDHEDDPWLTNTPKPKERSGSMLDSPWDEVAERAAFGSPEKRESRRRESRRVLVCGLHAQELYETGFESSSMPGVNVLDIMKREVDRVKGVSSLALRPGLMERSQSSMF</sequence>
<evidence type="ECO:0000256" key="6">
    <source>
        <dbReference type="PROSITE-ProRule" id="PRU00089"/>
    </source>
</evidence>
<dbReference type="InterPro" id="IPR036390">
    <property type="entry name" value="WH_DNA-bd_sf"/>
</dbReference>
<dbReference type="CDD" id="cd00059">
    <property type="entry name" value="FH_FOX"/>
    <property type="match status" value="1"/>
</dbReference>
<evidence type="ECO:0000256" key="3">
    <source>
        <dbReference type="ARBA" id="ARBA00023125"/>
    </source>
</evidence>
<dbReference type="InterPro" id="IPR036388">
    <property type="entry name" value="WH-like_DNA-bd_sf"/>
</dbReference>
<dbReference type="SMART" id="SM00339">
    <property type="entry name" value="FH"/>
    <property type="match status" value="1"/>
</dbReference>
<evidence type="ECO:0000259" key="8">
    <source>
        <dbReference type="PROSITE" id="PS50039"/>
    </source>
</evidence>
<dbReference type="SUPFAM" id="SSF46785">
    <property type="entry name" value="Winged helix' DNA-binding domain"/>
    <property type="match status" value="1"/>
</dbReference>
<feature type="region of interest" description="Disordered" evidence="7">
    <location>
        <begin position="386"/>
        <end position="416"/>
    </location>
</feature>
<evidence type="ECO:0000313" key="10">
    <source>
        <dbReference type="Proteomes" id="UP000013776"/>
    </source>
</evidence>
<protein>
    <recommendedName>
        <fullName evidence="8">Fork-head domain-containing protein</fullName>
    </recommendedName>
</protein>
<keyword evidence="3 6" id="KW-0238">DNA-binding</keyword>
<evidence type="ECO:0000313" key="9">
    <source>
        <dbReference type="EMBL" id="CCG84399.1"/>
    </source>
</evidence>
<feature type="DNA-binding region" description="Fork-head" evidence="6">
    <location>
        <begin position="128"/>
        <end position="223"/>
    </location>
</feature>
<comment type="caution">
    <text evidence="9">The sequence shown here is derived from an EMBL/GenBank/DDBJ whole genome shotgun (WGS) entry which is preliminary data.</text>
</comment>
<name>R4XIS5_TAPDE</name>
<dbReference type="VEuPathDB" id="FungiDB:TAPDE_004855"/>
<evidence type="ECO:0000256" key="7">
    <source>
        <dbReference type="SAM" id="MobiDB-lite"/>
    </source>
</evidence>
<reference evidence="9 10" key="1">
    <citation type="journal article" date="2013" name="MBio">
        <title>Genome sequencing of the plant pathogen Taphrina deformans, the causal agent of peach leaf curl.</title>
        <authorList>
            <person name="Cisse O.H."/>
            <person name="Almeida J.M.G.C.F."/>
            <person name="Fonseca A."/>
            <person name="Kumar A.A."/>
            <person name="Salojaervi J."/>
            <person name="Overmyer K."/>
            <person name="Hauser P.M."/>
            <person name="Pagni M."/>
        </authorList>
    </citation>
    <scope>NUCLEOTIDE SEQUENCE [LARGE SCALE GENOMIC DNA]</scope>
    <source>
        <strain evidence="10">PYCC 5710 / ATCC 11124 / CBS 356.35 / IMI 108563 / JCM 9778 / NBRC 8474</strain>
    </source>
</reference>
<dbReference type="STRING" id="1097556.R4XIS5"/>
<dbReference type="PROSITE" id="PS00658">
    <property type="entry name" value="FORK_HEAD_2"/>
    <property type="match status" value="1"/>
</dbReference>
<proteinExistence type="predicted"/>
<dbReference type="InterPro" id="IPR030456">
    <property type="entry name" value="TF_fork_head_CS_2"/>
</dbReference>
<gene>
    <name evidence="9" type="ORF">TAPDE_004855</name>
</gene>
<feature type="compositionally biased region" description="Polar residues" evidence="7">
    <location>
        <begin position="16"/>
        <end position="30"/>
    </location>
</feature>
<keyword evidence="10" id="KW-1185">Reference proteome</keyword>
<keyword evidence="2" id="KW-0805">Transcription regulation</keyword>
<dbReference type="eggNOG" id="KOG2294">
    <property type="taxonomic scope" value="Eukaryota"/>
</dbReference>
<evidence type="ECO:0000256" key="5">
    <source>
        <dbReference type="ARBA" id="ARBA00023242"/>
    </source>
</evidence>
<dbReference type="GO" id="GO:0000978">
    <property type="term" value="F:RNA polymerase II cis-regulatory region sequence-specific DNA binding"/>
    <property type="evidence" value="ECO:0007669"/>
    <property type="project" value="UniProtKB-ARBA"/>
</dbReference>
<organism evidence="9 10">
    <name type="scientific">Taphrina deformans (strain PYCC 5710 / ATCC 11124 / CBS 356.35 / IMI 108563 / JCM 9778 / NBRC 8474)</name>
    <name type="common">Peach leaf curl fungus</name>
    <name type="synonym">Lalaria deformans</name>
    <dbReference type="NCBI Taxonomy" id="1097556"/>
    <lineage>
        <taxon>Eukaryota</taxon>
        <taxon>Fungi</taxon>
        <taxon>Dikarya</taxon>
        <taxon>Ascomycota</taxon>
        <taxon>Taphrinomycotina</taxon>
        <taxon>Taphrinomycetes</taxon>
        <taxon>Taphrinales</taxon>
        <taxon>Taphrinaceae</taxon>
        <taxon>Taphrina</taxon>
    </lineage>
</organism>
<dbReference type="EMBL" id="CAHR02000231">
    <property type="protein sequence ID" value="CCG84399.1"/>
    <property type="molecule type" value="Genomic_DNA"/>
</dbReference>
<dbReference type="Gene3D" id="1.10.10.10">
    <property type="entry name" value="Winged helix-like DNA-binding domain superfamily/Winged helix DNA-binding domain"/>
    <property type="match status" value="1"/>
</dbReference>
<keyword evidence="4" id="KW-0804">Transcription</keyword>
<evidence type="ECO:0000256" key="4">
    <source>
        <dbReference type="ARBA" id="ARBA00023163"/>
    </source>
</evidence>
<dbReference type="GO" id="GO:0001228">
    <property type="term" value="F:DNA-binding transcription activator activity, RNA polymerase II-specific"/>
    <property type="evidence" value="ECO:0007669"/>
    <property type="project" value="UniProtKB-ARBA"/>
</dbReference>
<keyword evidence="5 6" id="KW-0539">Nucleus</keyword>
<dbReference type="PROSITE" id="PS50039">
    <property type="entry name" value="FORK_HEAD_3"/>
    <property type="match status" value="1"/>
</dbReference>
<feature type="region of interest" description="Disordered" evidence="7">
    <location>
        <begin position="1"/>
        <end position="32"/>
    </location>
</feature>
<dbReference type="OrthoDB" id="5954824at2759"/>
<feature type="domain" description="Fork-head" evidence="8">
    <location>
        <begin position="128"/>
        <end position="223"/>
    </location>
</feature>
<dbReference type="InterPro" id="IPR001766">
    <property type="entry name" value="Fork_head_dom"/>
</dbReference>
<dbReference type="GO" id="GO:0005634">
    <property type="term" value="C:nucleus"/>
    <property type="evidence" value="ECO:0007669"/>
    <property type="project" value="UniProtKB-SubCell"/>
</dbReference>
<evidence type="ECO:0000256" key="2">
    <source>
        <dbReference type="ARBA" id="ARBA00023015"/>
    </source>
</evidence>
<dbReference type="Pfam" id="PF00250">
    <property type="entry name" value="Forkhead"/>
    <property type="match status" value="1"/>
</dbReference>
<accession>R4XIS5</accession>
<dbReference type="PANTHER" id="PTHR45881">
    <property type="entry name" value="CHECKPOINT SUPPRESSOR 1-LIKE, ISOFORM A-RELATED"/>
    <property type="match status" value="1"/>
</dbReference>
<dbReference type="PANTHER" id="PTHR45881:SF1">
    <property type="entry name" value="FORK HEAD PROTEIN HOMOLOG 2"/>
    <property type="match status" value="1"/>
</dbReference>
<dbReference type="PRINTS" id="PR00053">
    <property type="entry name" value="FORKHEAD"/>
</dbReference>
<dbReference type="FunFam" id="1.10.10.10:FF:000260">
    <property type="entry name" value="Forkhead transcription factor (Sep1)"/>
    <property type="match status" value="1"/>
</dbReference>
<dbReference type="AlphaFoldDB" id="R4XIS5"/>
<dbReference type="Proteomes" id="UP000013776">
    <property type="component" value="Unassembled WGS sequence"/>
</dbReference>